<keyword evidence="1 6" id="KW-0963">Cytoplasm</keyword>
<comment type="function">
    <text evidence="6">Exonuclease involved in the 3' processing of various precursor tRNAs. Initiates hydrolysis at the 3'-terminus of an RNA molecule and releases 5'-mononucleotides.</text>
</comment>
<dbReference type="PROSITE" id="PS50967">
    <property type="entry name" value="HRDC"/>
    <property type="match status" value="1"/>
</dbReference>
<name>A0ABV0BKV0_9HYPH</name>
<dbReference type="CDD" id="cd06142">
    <property type="entry name" value="RNaseD_exo"/>
    <property type="match status" value="1"/>
</dbReference>
<dbReference type="Proteomes" id="UP001418637">
    <property type="component" value="Unassembled WGS sequence"/>
</dbReference>
<dbReference type="PANTHER" id="PTHR47649">
    <property type="entry name" value="RIBONUCLEASE D"/>
    <property type="match status" value="1"/>
</dbReference>
<keyword evidence="2 6" id="KW-0819">tRNA processing</keyword>
<dbReference type="SMART" id="SM00474">
    <property type="entry name" value="35EXOc"/>
    <property type="match status" value="1"/>
</dbReference>
<keyword evidence="5 6" id="KW-0269">Exonuclease</keyword>
<keyword evidence="4 6" id="KW-0378">Hydrolase</keyword>
<evidence type="ECO:0000313" key="8">
    <source>
        <dbReference type="EMBL" id="MEN3930926.1"/>
    </source>
</evidence>
<evidence type="ECO:0000256" key="2">
    <source>
        <dbReference type="ARBA" id="ARBA00022694"/>
    </source>
</evidence>
<sequence length="386" mass="43164">MELNTTPITTTDALRAVCDRLAQHPFITVDTEFMRESTYYPVLDLIQIASLDEAVLIDPLADKIDLQPFLDLMANERVIKVFHSARQDLEIIWNLGQIIPTPLFDTQIAAMVCGYGDSVSYEQLCNDLANAKIDKSSRFTDWSRRPLSEAQLTYALSDVTHLTKIYQKLIAELEESGRLGWIDEEMSILTSPDTYKADPENAWRRLAGRLRKSKDLPVLMELAAWREREAQRRDVPRGRILKDEVLVDVATSAPRSVDALGKLRSIPKGFERSQTGTDLLEAVELGLTRDPDTVPRLEKHRPKNGGGATVELLKVLLKAVSEQEKVAPKVIANTDDLEAIATNDEADVPALQGWRRQLFGNKALALKKGELALAISKGRVSLIEIN</sequence>
<dbReference type="EC" id="3.1.13.5" evidence="6"/>
<dbReference type="Pfam" id="PF01612">
    <property type="entry name" value="DNA_pol_A_exo1"/>
    <property type="match status" value="1"/>
</dbReference>
<evidence type="ECO:0000313" key="9">
    <source>
        <dbReference type="Proteomes" id="UP001418637"/>
    </source>
</evidence>
<dbReference type="GO" id="GO:0033890">
    <property type="term" value="F:ribonuclease D activity"/>
    <property type="evidence" value="ECO:0007669"/>
    <property type="project" value="UniProtKB-EC"/>
</dbReference>
<dbReference type="InterPro" id="IPR036397">
    <property type="entry name" value="RNaseH_sf"/>
</dbReference>
<keyword evidence="9" id="KW-1185">Reference proteome</keyword>
<dbReference type="SUPFAM" id="SSF53098">
    <property type="entry name" value="Ribonuclease H-like"/>
    <property type="match status" value="1"/>
</dbReference>
<comment type="subcellular location">
    <subcellularLocation>
        <location evidence="6">Cytoplasm</location>
    </subcellularLocation>
</comment>
<gene>
    <name evidence="6 8" type="primary">rnd</name>
    <name evidence="8" type="ORF">WJT86_07625</name>
</gene>
<proteinExistence type="inferred from homology"/>
<dbReference type="InterPro" id="IPR044876">
    <property type="entry name" value="HRDC_dom_sf"/>
</dbReference>
<dbReference type="Pfam" id="PF00570">
    <property type="entry name" value="HRDC"/>
    <property type="match status" value="1"/>
</dbReference>
<comment type="caution">
    <text evidence="8">The sequence shown here is derived from an EMBL/GenBank/DDBJ whole genome shotgun (WGS) entry which is preliminary data.</text>
</comment>
<comment type="cofactor">
    <cofactor evidence="6">
        <name>a divalent metal cation</name>
        <dbReference type="ChEBI" id="CHEBI:60240"/>
    </cofactor>
</comment>
<evidence type="ECO:0000256" key="3">
    <source>
        <dbReference type="ARBA" id="ARBA00022722"/>
    </source>
</evidence>
<dbReference type="SMART" id="SM00341">
    <property type="entry name" value="HRDC"/>
    <property type="match status" value="1"/>
</dbReference>
<dbReference type="PANTHER" id="PTHR47649:SF1">
    <property type="entry name" value="RIBONUCLEASE D"/>
    <property type="match status" value="1"/>
</dbReference>
<comment type="catalytic activity">
    <reaction evidence="6">
        <text>Exonucleolytic cleavage that removes extra residues from the 3'-terminus of tRNA to produce 5'-mononucleotides.</text>
        <dbReference type="EC" id="3.1.13.5"/>
    </reaction>
</comment>
<dbReference type="Gene3D" id="3.30.420.10">
    <property type="entry name" value="Ribonuclease H-like superfamily/Ribonuclease H"/>
    <property type="match status" value="1"/>
</dbReference>
<dbReference type="InterPro" id="IPR002121">
    <property type="entry name" value="HRDC_dom"/>
</dbReference>
<evidence type="ECO:0000256" key="6">
    <source>
        <dbReference type="HAMAP-Rule" id="MF_01899"/>
    </source>
</evidence>
<feature type="domain" description="HRDC" evidence="7">
    <location>
        <begin position="212"/>
        <end position="293"/>
    </location>
</feature>
<accession>A0ABV0BKV0</accession>
<dbReference type="InterPro" id="IPR010997">
    <property type="entry name" value="HRDC-like_sf"/>
</dbReference>
<dbReference type="InterPro" id="IPR051086">
    <property type="entry name" value="RNase_D-like"/>
</dbReference>
<dbReference type="RefSeq" id="WP_346336947.1">
    <property type="nucleotide sequence ID" value="NZ_JBBYXI010000002.1"/>
</dbReference>
<dbReference type="InterPro" id="IPR006292">
    <property type="entry name" value="RNase_D"/>
</dbReference>
<dbReference type="NCBIfam" id="TIGR01388">
    <property type="entry name" value="rnd"/>
    <property type="match status" value="1"/>
</dbReference>
<dbReference type="EMBL" id="JBBYXI010000002">
    <property type="protein sequence ID" value="MEN3930926.1"/>
    <property type="molecule type" value="Genomic_DNA"/>
</dbReference>
<evidence type="ECO:0000256" key="5">
    <source>
        <dbReference type="ARBA" id="ARBA00022839"/>
    </source>
</evidence>
<organism evidence="8 9">
    <name type="scientific">Hohaiivirga grylli</name>
    <dbReference type="NCBI Taxonomy" id="3133970"/>
    <lineage>
        <taxon>Bacteria</taxon>
        <taxon>Pseudomonadati</taxon>
        <taxon>Pseudomonadota</taxon>
        <taxon>Alphaproteobacteria</taxon>
        <taxon>Hyphomicrobiales</taxon>
        <taxon>Methylobacteriaceae</taxon>
        <taxon>Hohaiivirga</taxon>
    </lineage>
</organism>
<dbReference type="InterPro" id="IPR012337">
    <property type="entry name" value="RNaseH-like_sf"/>
</dbReference>
<keyword evidence="3 6" id="KW-0540">Nuclease</keyword>
<evidence type="ECO:0000256" key="1">
    <source>
        <dbReference type="ARBA" id="ARBA00022490"/>
    </source>
</evidence>
<reference evidence="8 9" key="1">
    <citation type="submission" date="2024-04" db="EMBL/GenBank/DDBJ databases">
        <title>A novel species isolated from cricket.</title>
        <authorList>
            <person name="Wang H.-C."/>
        </authorList>
    </citation>
    <scope>NUCLEOTIDE SEQUENCE [LARGE SCALE GENOMIC DNA]</scope>
    <source>
        <strain evidence="8 9">WL0021</strain>
    </source>
</reference>
<evidence type="ECO:0000259" key="7">
    <source>
        <dbReference type="PROSITE" id="PS50967"/>
    </source>
</evidence>
<dbReference type="Gene3D" id="1.10.150.80">
    <property type="entry name" value="HRDC domain"/>
    <property type="match status" value="1"/>
</dbReference>
<evidence type="ECO:0000256" key="4">
    <source>
        <dbReference type="ARBA" id="ARBA00022801"/>
    </source>
</evidence>
<dbReference type="HAMAP" id="MF_01899">
    <property type="entry name" value="RNase_D"/>
    <property type="match status" value="1"/>
</dbReference>
<comment type="similarity">
    <text evidence="6">Belongs to the RNase D family.</text>
</comment>
<dbReference type="InterPro" id="IPR002562">
    <property type="entry name" value="3'-5'_exonuclease_dom"/>
</dbReference>
<dbReference type="SUPFAM" id="SSF47819">
    <property type="entry name" value="HRDC-like"/>
    <property type="match status" value="2"/>
</dbReference>
<protein>
    <recommendedName>
        <fullName evidence="6">Ribonuclease D</fullName>
        <shortName evidence="6">RNase D</shortName>
        <ecNumber evidence="6">3.1.13.5</ecNumber>
    </recommendedName>
</protein>